<dbReference type="Proteomes" id="UP000228502">
    <property type="component" value="Unassembled WGS sequence"/>
</dbReference>
<evidence type="ECO:0008006" key="3">
    <source>
        <dbReference type="Google" id="ProtNLM"/>
    </source>
</evidence>
<dbReference type="InterPro" id="IPR043502">
    <property type="entry name" value="DNA/RNA_pol_sf"/>
</dbReference>
<dbReference type="SUPFAM" id="SSF56672">
    <property type="entry name" value="DNA/RNA polymerases"/>
    <property type="match status" value="1"/>
</dbReference>
<reference evidence="1 2" key="1">
    <citation type="submission" date="2017-10" db="EMBL/GenBank/DDBJ databases">
        <title>genome sequences of Staph epi in chlorhexidine trial.</title>
        <authorList>
            <person name="Greninger A.L."/>
            <person name="Addetia A."/>
            <person name="Qin X."/>
            <person name="Zerr D."/>
        </authorList>
    </citation>
    <scope>NUCLEOTIDE SEQUENCE [LARGE SCALE GENOMIC DNA]</scope>
    <source>
        <strain evidence="1 2">SCH-17</strain>
    </source>
</reference>
<evidence type="ECO:0000313" key="1">
    <source>
        <dbReference type="EMBL" id="PIH08923.1"/>
    </source>
</evidence>
<gene>
    <name evidence="1" type="ORF">CTJ08_13865</name>
</gene>
<sequence>VTFYETTRDYDKSLKTTIAGVPHEFAWGGLHGARKNYFAKGYFLNVDVASYYPALMIEYDYLSRNVPNKKKYRQIRDKRLELKAKKDKRQAPFKIVLNSTYGAMKDKYNGLYDPRQANNVCIAGMLLLLDLIEKLEAHCEIIQSNTDGILIKMSSLNDFELIDDICFEWEERTHMELEFDHFTHVIQKDVNNYILVNDRKNIYKSKGTYVKKLNDLDNDLPIVNKAVVNYFIKNIPVEKTIRECDELIQFQKIVKVSGKYKHAL</sequence>
<proteinExistence type="predicted"/>
<dbReference type="EMBL" id="PEJG01000138">
    <property type="protein sequence ID" value="PIH08923.1"/>
    <property type="molecule type" value="Genomic_DNA"/>
</dbReference>
<dbReference type="InterPro" id="IPR023211">
    <property type="entry name" value="DNA_pol_palm_dom_sf"/>
</dbReference>
<name>A0AAE5QVV0_STAEP</name>
<feature type="non-terminal residue" evidence="1">
    <location>
        <position position="1"/>
    </location>
</feature>
<organism evidence="1 2">
    <name type="scientific">Staphylococcus epidermidis</name>
    <dbReference type="NCBI Taxonomy" id="1282"/>
    <lineage>
        <taxon>Bacteria</taxon>
        <taxon>Bacillati</taxon>
        <taxon>Bacillota</taxon>
        <taxon>Bacilli</taxon>
        <taxon>Bacillales</taxon>
        <taxon>Staphylococcaceae</taxon>
        <taxon>Staphylococcus</taxon>
    </lineage>
</organism>
<accession>A0AAE5QVV0</accession>
<feature type="non-terminal residue" evidence="1">
    <location>
        <position position="264"/>
    </location>
</feature>
<dbReference type="AlphaFoldDB" id="A0AAE5QVV0"/>
<protein>
    <recommendedName>
        <fullName evidence="3">DNA-directed DNA polymerase</fullName>
    </recommendedName>
</protein>
<comment type="caution">
    <text evidence="1">The sequence shown here is derived from an EMBL/GenBank/DDBJ whole genome shotgun (WGS) entry which is preliminary data.</text>
</comment>
<evidence type="ECO:0000313" key="2">
    <source>
        <dbReference type="Proteomes" id="UP000228502"/>
    </source>
</evidence>
<dbReference type="Gene3D" id="3.90.1600.10">
    <property type="entry name" value="Palm domain of DNA polymerase"/>
    <property type="match status" value="1"/>
</dbReference>